<sequence length="82" mass="9745">PRVAELEAKQKELETKQKELEFRVEELKDEVEMEREEAEKALEVSRLERWEPKVSLFIETIKAKEDDLDKAFAKIKLLEIMA</sequence>
<reference evidence="2" key="1">
    <citation type="submission" date="2021-06" db="EMBL/GenBank/DDBJ databases">
        <authorList>
            <person name="Kallberg Y."/>
            <person name="Tangrot J."/>
            <person name="Rosling A."/>
        </authorList>
    </citation>
    <scope>NUCLEOTIDE SEQUENCE</scope>
    <source>
        <strain evidence="2">MT106</strain>
    </source>
</reference>
<name>A0A9N9EPH0_9GLOM</name>
<evidence type="ECO:0000313" key="2">
    <source>
        <dbReference type="EMBL" id="CAG8685621.1"/>
    </source>
</evidence>
<keyword evidence="3" id="KW-1185">Reference proteome</keyword>
<dbReference type="AlphaFoldDB" id="A0A9N9EPH0"/>
<proteinExistence type="predicted"/>
<dbReference type="Proteomes" id="UP000789831">
    <property type="component" value="Unassembled WGS sequence"/>
</dbReference>
<accession>A0A9N9EPH0</accession>
<organism evidence="2 3">
    <name type="scientific">Ambispora gerdemannii</name>
    <dbReference type="NCBI Taxonomy" id="144530"/>
    <lineage>
        <taxon>Eukaryota</taxon>
        <taxon>Fungi</taxon>
        <taxon>Fungi incertae sedis</taxon>
        <taxon>Mucoromycota</taxon>
        <taxon>Glomeromycotina</taxon>
        <taxon>Glomeromycetes</taxon>
        <taxon>Archaeosporales</taxon>
        <taxon>Ambisporaceae</taxon>
        <taxon>Ambispora</taxon>
    </lineage>
</organism>
<evidence type="ECO:0000256" key="1">
    <source>
        <dbReference type="SAM" id="Coils"/>
    </source>
</evidence>
<feature type="non-terminal residue" evidence="2">
    <location>
        <position position="1"/>
    </location>
</feature>
<keyword evidence="1" id="KW-0175">Coiled coil</keyword>
<gene>
    <name evidence="2" type="ORF">AGERDE_LOCUS12864</name>
</gene>
<comment type="caution">
    <text evidence="2">The sequence shown here is derived from an EMBL/GenBank/DDBJ whole genome shotgun (WGS) entry which is preliminary data.</text>
</comment>
<evidence type="ECO:0000313" key="3">
    <source>
        <dbReference type="Proteomes" id="UP000789831"/>
    </source>
</evidence>
<protein>
    <submittedName>
        <fullName evidence="2">6093_t:CDS:1</fullName>
    </submittedName>
</protein>
<feature type="coiled-coil region" evidence="1">
    <location>
        <begin position="3"/>
        <end position="81"/>
    </location>
</feature>
<dbReference type="EMBL" id="CAJVPL010011955">
    <property type="protein sequence ID" value="CAG8685621.1"/>
    <property type="molecule type" value="Genomic_DNA"/>
</dbReference>